<sequence length="182" mass="19216">MAQPKPRGQRLAAVRASAHAPLPGIEIIQENGVRYRCCVCPTGSSSMPRSIAHQHSQSAGHKTWLRRAARQAGVPSGTEQQTPPSPLSPPVLELGPSDFDDGLFDADGVGQPALPTPFQPGEMIRQAALWATQLRQDEEARVDGAPMGAGAGGAIDQELASELVNLVGPPQESEFAPFPDKV</sequence>
<accession>A0AAN6G709</accession>
<name>A0AAN6G709_9BASI</name>
<evidence type="ECO:0000256" key="1">
    <source>
        <dbReference type="SAM" id="MobiDB-lite"/>
    </source>
</evidence>
<organism evidence="2 3">
    <name type="scientific">Tilletia horrida</name>
    <dbReference type="NCBI Taxonomy" id="155126"/>
    <lineage>
        <taxon>Eukaryota</taxon>
        <taxon>Fungi</taxon>
        <taxon>Dikarya</taxon>
        <taxon>Basidiomycota</taxon>
        <taxon>Ustilaginomycotina</taxon>
        <taxon>Exobasidiomycetes</taxon>
        <taxon>Tilletiales</taxon>
        <taxon>Tilletiaceae</taxon>
        <taxon>Tilletia</taxon>
    </lineage>
</organism>
<reference evidence="2" key="1">
    <citation type="journal article" date="2023" name="PhytoFront">
        <title>Draft Genome Resources of Seven Strains of Tilletia horrida, Causal Agent of Kernel Smut of Rice.</title>
        <authorList>
            <person name="Khanal S."/>
            <person name="Antony Babu S."/>
            <person name="Zhou X.G."/>
        </authorList>
    </citation>
    <scope>NUCLEOTIDE SEQUENCE</scope>
    <source>
        <strain evidence="2">TX3</strain>
    </source>
</reference>
<protein>
    <submittedName>
        <fullName evidence="2">Uncharacterized protein</fullName>
    </submittedName>
</protein>
<dbReference type="Proteomes" id="UP001176521">
    <property type="component" value="Unassembled WGS sequence"/>
</dbReference>
<dbReference type="EMBL" id="JAPDMQ010000875">
    <property type="protein sequence ID" value="KAK0519947.1"/>
    <property type="molecule type" value="Genomic_DNA"/>
</dbReference>
<comment type="caution">
    <text evidence="2">The sequence shown here is derived from an EMBL/GenBank/DDBJ whole genome shotgun (WGS) entry which is preliminary data.</text>
</comment>
<feature type="compositionally biased region" description="Polar residues" evidence="1">
    <location>
        <begin position="44"/>
        <end position="60"/>
    </location>
</feature>
<evidence type="ECO:0000313" key="3">
    <source>
        <dbReference type="Proteomes" id="UP001176521"/>
    </source>
</evidence>
<feature type="non-terminal residue" evidence="2">
    <location>
        <position position="182"/>
    </location>
</feature>
<proteinExistence type="predicted"/>
<dbReference type="AlphaFoldDB" id="A0AAN6G709"/>
<feature type="region of interest" description="Disordered" evidence="1">
    <location>
        <begin position="44"/>
        <end position="114"/>
    </location>
</feature>
<gene>
    <name evidence="2" type="ORF">OC842_007270</name>
</gene>
<keyword evidence="3" id="KW-1185">Reference proteome</keyword>
<evidence type="ECO:0000313" key="2">
    <source>
        <dbReference type="EMBL" id="KAK0519947.1"/>
    </source>
</evidence>